<dbReference type="Gene3D" id="2.70.150.10">
    <property type="entry name" value="Calcium-transporting ATPase, cytoplasmic transduction domain A"/>
    <property type="match status" value="1"/>
</dbReference>
<gene>
    <name evidence="11" type="ORF">OCV51_01020</name>
</gene>
<dbReference type="Proteomes" id="UP001652394">
    <property type="component" value="Unassembled WGS sequence"/>
</dbReference>
<accession>A0ABT2T7N6</accession>
<dbReference type="PANTHER" id="PTHR48085:SF5">
    <property type="entry name" value="CADMIUM_ZINC-TRANSPORTING ATPASE HMA4-RELATED"/>
    <property type="match status" value="1"/>
</dbReference>
<evidence type="ECO:0000259" key="10">
    <source>
        <dbReference type="Pfam" id="PF00122"/>
    </source>
</evidence>
<dbReference type="PRINTS" id="PR00119">
    <property type="entry name" value="CATATPASE"/>
</dbReference>
<dbReference type="InterPro" id="IPR023299">
    <property type="entry name" value="ATPase_P-typ_cyto_dom_N"/>
</dbReference>
<evidence type="ECO:0000256" key="4">
    <source>
        <dbReference type="ARBA" id="ARBA00022692"/>
    </source>
</evidence>
<feature type="transmembrane region" description="Helical" evidence="9">
    <location>
        <begin position="269"/>
        <end position="290"/>
    </location>
</feature>
<keyword evidence="12" id="KW-1185">Reference proteome</keyword>
<evidence type="ECO:0000256" key="1">
    <source>
        <dbReference type="ARBA" id="ARBA00004141"/>
    </source>
</evidence>
<dbReference type="EMBL" id="JAOQJX010000001">
    <property type="protein sequence ID" value="MCU6746251.1"/>
    <property type="molecule type" value="Genomic_DNA"/>
</dbReference>
<proteinExistence type="inferred from homology"/>
<comment type="caution">
    <text evidence="11">The sequence shown here is derived from an EMBL/GenBank/DDBJ whole genome shotgun (WGS) entry which is preliminary data.</text>
</comment>
<evidence type="ECO:0000256" key="5">
    <source>
        <dbReference type="ARBA" id="ARBA00022989"/>
    </source>
</evidence>
<keyword evidence="9" id="KW-0547">Nucleotide-binding</keyword>
<evidence type="ECO:0000256" key="7">
    <source>
        <dbReference type="ARBA" id="ARBA00039103"/>
    </source>
</evidence>
<keyword evidence="5 9" id="KW-1133">Transmembrane helix</keyword>
<feature type="transmembrane region" description="Helical" evidence="9">
    <location>
        <begin position="573"/>
        <end position="592"/>
    </location>
</feature>
<dbReference type="Gene3D" id="3.40.50.1000">
    <property type="entry name" value="HAD superfamily/HAD-like"/>
    <property type="match status" value="1"/>
</dbReference>
<dbReference type="InterPro" id="IPR018303">
    <property type="entry name" value="ATPase_P-typ_P_site"/>
</dbReference>
<dbReference type="SUPFAM" id="SSF81665">
    <property type="entry name" value="Calcium ATPase, transmembrane domain M"/>
    <property type="match status" value="1"/>
</dbReference>
<comment type="catalytic activity">
    <reaction evidence="8">
        <text>Cd(2+)(in) + ATP + H2O = Cd(2+)(out) + ADP + phosphate + H(+)</text>
        <dbReference type="Rhea" id="RHEA:12132"/>
        <dbReference type="ChEBI" id="CHEBI:15377"/>
        <dbReference type="ChEBI" id="CHEBI:15378"/>
        <dbReference type="ChEBI" id="CHEBI:30616"/>
        <dbReference type="ChEBI" id="CHEBI:43474"/>
        <dbReference type="ChEBI" id="CHEBI:48775"/>
        <dbReference type="ChEBI" id="CHEBI:456216"/>
        <dbReference type="EC" id="7.2.2.21"/>
    </reaction>
</comment>
<dbReference type="SUPFAM" id="SSF56784">
    <property type="entry name" value="HAD-like"/>
    <property type="match status" value="1"/>
</dbReference>
<protein>
    <recommendedName>
        <fullName evidence="7">Cd(2+)-exporting ATPase</fullName>
        <ecNumber evidence="7">7.2.2.21</ecNumber>
    </recommendedName>
</protein>
<dbReference type="InterPro" id="IPR059000">
    <property type="entry name" value="ATPase_P-type_domA"/>
</dbReference>
<dbReference type="InterPro" id="IPR023298">
    <property type="entry name" value="ATPase_P-typ_TM_dom_sf"/>
</dbReference>
<sequence length="620" mass="68819">MGKDVKRKWWELGIGTVLYVAVFFTKQYQSQERIIQWLLYLIPYGIISFETYWEMIKGFRKFQFFNENVLMIFATIGAFCIGKNAEAAGAMLFFEIGVLIEKIAFGQTKKSIAKFMDIRPDSANLKTDSGEEAVSPEQLNIGDVIIIKPGDKIPVDAVVTFGNSTIDKKALTGEYEPVEVKPGDRIYSGSINLSGGLEAKVKKLYKDSTASRIVDLVENANNKKADTENLVVRFTKYYTPAALLMGILVMILPPMMLTGQESNTWIYRGLIFLVAACPSGLLISVPLAFLGGIGAASRQGILIKGCDHVEALSQTETFVFDKTGTLTEGVFHVYEIEPKNMEKEALLDIASAAEAYSTHPIAVSLRESRKEEIDLERVEEVREFSGFGIKAKVDGKEVIVGNYKFLMKEGIFFAPPNQKRGTAVYVAEEGEYAGCIIIDDVIRPDVKRLMRWLHRHNIEAVMLTGDNEETAQAVARELHIDYVYADLLPEDKVEQLEEFIESQMESEKLAFVGDGINDAPVLARADIGIAMGGLGADAALEAADVILMEDEPSKIINAIRISQGTLHSVKENMIFALGMKLFLLLLAFFGLVTMQNAILADMGVMLLNILNSFWVIKYPE</sequence>
<evidence type="ECO:0000256" key="2">
    <source>
        <dbReference type="ARBA" id="ARBA00006024"/>
    </source>
</evidence>
<evidence type="ECO:0000256" key="8">
    <source>
        <dbReference type="ARBA" id="ARBA00049338"/>
    </source>
</evidence>
<dbReference type="Pfam" id="PF00122">
    <property type="entry name" value="E1-E2_ATPase"/>
    <property type="match status" value="1"/>
</dbReference>
<evidence type="ECO:0000256" key="3">
    <source>
        <dbReference type="ARBA" id="ARBA00022539"/>
    </source>
</evidence>
<keyword evidence="9" id="KW-1003">Cell membrane</keyword>
<dbReference type="NCBIfam" id="TIGR01525">
    <property type="entry name" value="ATPase-IB_hvy"/>
    <property type="match status" value="1"/>
</dbReference>
<name>A0ABT2T7N6_9FIRM</name>
<evidence type="ECO:0000313" key="12">
    <source>
        <dbReference type="Proteomes" id="UP001652394"/>
    </source>
</evidence>
<evidence type="ECO:0000256" key="6">
    <source>
        <dbReference type="ARBA" id="ARBA00023136"/>
    </source>
</evidence>
<dbReference type="NCBIfam" id="TIGR01512">
    <property type="entry name" value="ATPase-IB2_Cd"/>
    <property type="match status" value="1"/>
</dbReference>
<dbReference type="SUPFAM" id="SSF81653">
    <property type="entry name" value="Calcium ATPase, transduction domain A"/>
    <property type="match status" value="1"/>
</dbReference>
<keyword evidence="9" id="KW-0479">Metal-binding</keyword>
<dbReference type="EC" id="7.2.2.21" evidence="7"/>
<feature type="transmembrane region" description="Helical" evidence="9">
    <location>
        <begin position="237"/>
        <end position="257"/>
    </location>
</feature>
<reference evidence="11 12" key="1">
    <citation type="journal article" date="2021" name="ISME Commun">
        <title>Automated analysis of genomic sequences facilitates high-throughput and comprehensive description of bacteria.</title>
        <authorList>
            <person name="Hitch T.C.A."/>
        </authorList>
    </citation>
    <scope>NUCLEOTIDE SEQUENCE [LARGE SCALE GENOMIC DNA]</scope>
    <source>
        <strain evidence="11 12">H2_18</strain>
    </source>
</reference>
<dbReference type="Gene3D" id="3.40.1110.10">
    <property type="entry name" value="Calcium-transporting ATPase, cytoplasmic domain N"/>
    <property type="match status" value="1"/>
</dbReference>
<comment type="subcellular location">
    <subcellularLocation>
        <location evidence="9">Cell membrane</location>
    </subcellularLocation>
    <subcellularLocation>
        <location evidence="1">Membrane</location>
        <topology evidence="1">Multi-pass membrane protein</topology>
    </subcellularLocation>
</comment>
<keyword evidence="3" id="KW-0104">Cadmium</keyword>
<dbReference type="InterPro" id="IPR023214">
    <property type="entry name" value="HAD_sf"/>
</dbReference>
<feature type="domain" description="P-type ATPase A" evidence="10">
    <location>
        <begin position="119"/>
        <end position="218"/>
    </location>
</feature>
<dbReference type="InterPro" id="IPR008250">
    <property type="entry name" value="ATPase_P-typ_transduc_dom_A_sf"/>
</dbReference>
<feature type="transmembrane region" description="Helical" evidence="9">
    <location>
        <begin position="34"/>
        <end position="52"/>
    </location>
</feature>
<dbReference type="InterPro" id="IPR001757">
    <property type="entry name" value="P_typ_ATPase"/>
</dbReference>
<evidence type="ECO:0000256" key="9">
    <source>
        <dbReference type="RuleBase" id="RU362081"/>
    </source>
</evidence>
<dbReference type="InterPro" id="IPR051014">
    <property type="entry name" value="Cation_Transport_ATPase_IB"/>
</dbReference>
<keyword evidence="6 9" id="KW-0472">Membrane</keyword>
<dbReference type="RefSeq" id="WP_059067721.1">
    <property type="nucleotide sequence ID" value="NZ_JAOQJX010000001.1"/>
</dbReference>
<evidence type="ECO:0000313" key="11">
    <source>
        <dbReference type="EMBL" id="MCU6746251.1"/>
    </source>
</evidence>
<dbReference type="Pfam" id="PF00702">
    <property type="entry name" value="Hydrolase"/>
    <property type="match status" value="1"/>
</dbReference>
<dbReference type="PRINTS" id="PR00120">
    <property type="entry name" value="HATPASE"/>
</dbReference>
<keyword evidence="4 9" id="KW-0812">Transmembrane</keyword>
<organism evidence="11 12">
    <name type="scientific">Faecalicatena acetigenes</name>
    <dbReference type="NCBI Taxonomy" id="2981790"/>
    <lineage>
        <taxon>Bacteria</taxon>
        <taxon>Bacillati</taxon>
        <taxon>Bacillota</taxon>
        <taxon>Clostridia</taxon>
        <taxon>Lachnospirales</taxon>
        <taxon>Lachnospiraceae</taxon>
        <taxon>Faecalicatena</taxon>
    </lineage>
</organism>
<comment type="similarity">
    <text evidence="2 9">Belongs to the cation transport ATPase (P-type) (TC 3.A.3) family. Type IB subfamily.</text>
</comment>
<dbReference type="PANTHER" id="PTHR48085">
    <property type="entry name" value="CADMIUM/ZINC-TRANSPORTING ATPASE HMA2-RELATED"/>
    <property type="match status" value="1"/>
</dbReference>
<dbReference type="NCBIfam" id="TIGR01494">
    <property type="entry name" value="ATPase_P-type"/>
    <property type="match status" value="1"/>
</dbReference>
<feature type="transmembrane region" description="Helical" evidence="9">
    <location>
        <begin position="598"/>
        <end position="616"/>
    </location>
</feature>
<dbReference type="InterPro" id="IPR027256">
    <property type="entry name" value="P-typ_ATPase_IB"/>
</dbReference>
<dbReference type="PROSITE" id="PS00154">
    <property type="entry name" value="ATPASE_E1_E2"/>
    <property type="match status" value="1"/>
</dbReference>
<dbReference type="InterPro" id="IPR036412">
    <property type="entry name" value="HAD-like_sf"/>
</dbReference>
<keyword evidence="9" id="KW-0067">ATP-binding</keyword>